<feature type="compositionally biased region" description="Basic residues" evidence="1">
    <location>
        <begin position="146"/>
        <end position="157"/>
    </location>
</feature>
<reference evidence="2" key="1">
    <citation type="submission" date="2023-12" db="EMBL/GenBank/DDBJ databases">
        <title>Genome assembly of Anisodus tanguticus.</title>
        <authorList>
            <person name="Wang Y.-J."/>
        </authorList>
    </citation>
    <scope>NUCLEOTIDE SEQUENCE</scope>
    <source>
        <strain evidence="2">KB-2021</strain>
        <tissue evidence="2">Leaf</tissue>
    </source>
</reference>
<evidence type="ECO:0000313" key="3">
    <source>
        <dbReference type="Proteomes" id="UP001291623"/>
    </source>
</evidence>
<feature type="compositionally biased region" description="Polar residues" evidence="1">
    <location>
        <begin position="118"/>
        <end position="132"/>
    </location>
</feature>
<feature type="region of interest" description="Disordered" evidence="1">
    <location>
        <begin position="118"/>
        <end position="184"/>
    </location>
</feature>
<dbReference type="Proteomes" id="UP001291623">
    <property type="component" value="Unassembled WGS sequence"/>
</dbReference>
<evidence type="ECO:0000313" key="2">
    <source>
        <dbReference type="EMBL" id="KAK4349386.1"/>
    </source>
</evidence>
<feature type="compositionally biased region" description="Basic and acidic residues" evidence="1">
    <location>
        <begin position="158"/>
        <end position="169"/>
    </location>
</feature>
<dbReference type="AlphaFoldDB" id="A0AAE1RE08"/>
<dbReference type="EMBL" id="JAVYJV010000017">
    <property type="protein sequence ID" value="KAK4349386.1"/>
    <property type="molecule type" value="Genomic_DNA"/>
</dbReference>
<proteinExistence type="predicted"/>
<feature type="compositionally biased region" description="Basic and acidic residues" evidence="1">
    <location>
        <begin position="384"/>
        <end position="396"/>
    </location>
</feature>
<comment type="caution">
    <text evidence="2">The sequence shown here is derived from an EMBL/GenBank/DDBJ whole genome shotgun (WGS) entry which is preliminary data.</text>
</comment>
<feature type="region of interest" description="Disordered" evidence="1">
    <location>
        <begin position="359"/>
        <end position="396"/>
    </location>
</feature>
<sequence length="396" mass="44774">MMLMQGEEAKTDMLQRKLKLLCRGRKLLEAHFDDHGKSNNVQEGGESSNSKEQIGKAEKADAKTKKSSKIVIINEHEKQDGNGNKAHGKNKEKTNNTIENQKGKKIIQEVNQELNQNKNGLKVNINTENNQYDQERDKEEDTSIRKIQKKKIKKMPKKRPEEQNSKEESNNQDNNQQEADISSSNQVVLESVIEPVSADTFIINHEGIDLVIDLNGIMAIAKDGEVEMENTDDEVDQPWTLAMSQSRAPICVPASAPAPTPTLAPAPTPDHDVQPRYVDMMDMIMIVPEGAGNHNQNLFWLTYKQWEKLKAYWRTHEFIAKSEQAKKASAEAIRLKGERATQESLKSLQTQVLSHIACGRFGVPRSPPPHPDDDDIEPEDDGEYVDRTPDHEMPWT</sequence>
<protein>
    <submittedName>
        <fullName evidence="2">Uncharacterized protein</fullName>
    </submittedName>
</protein>
<feature type="compositionally biased region" description="Polar residues" evidence="1">
    <location>
        <begin position="38"/>
        <end position="52"/>
    </location>
</feature>
<name>A0AAE1RE08_9SOLA</name>
<evidence type="ECO:0000256" key="1">
    <source>
        <dbReference type="SAM" id="MobiDB-lite"/>
    </source>
</evidence>
<organism evidence="2 3">
    <name type="scientific">Anisodus tanguticus</name>
    <dbReference type="NCBI Taxonomy" id="243964"/>
    <lineage>
        <taxon>Eukaryota</taxon>
        <taxon>Viridiplantae</taxon>
        <taxon>Streptophyta</taxon>
        <taxon>Embryophyta</taxon>
        <taxon>Tracheophyta</taxon>
        <taxon>Spermatophyta</taxon>
        <taxon>Magnoliopsida</taxon>
        <taxon>eudicotyledons</taxon>
        <taxon>Gunneridae</taxon>
        <taxon>Pentapetalae</taxon>
        <taxon>asterids</taxon>
        <taxon>lamiids</taxon>
        <taxon>Solanales</taxon>
        <taxon>Solanaceae</taxon>
        <taxon>Solanoideae</taxon>
        <taxon>Hyoscyameae</taxon>
        <taxon>Anisodus</taxon>
    </lineage>
</organism>
<accession>A0AAE1RE08</accession>
<keyword evidence="3" id="KW-1185">Reference proteome</keyword>
<feature type="region of interest" description="Disordered" evidence="1">
    <location>
        <begin position="30"/>
        <end position="104"/>
    </location>
</feature>
<feature type="compositionally biased region" description="Acidic residues" evidence="1">
    <location>
        <begin position="372"/>
        <end position="383"/>
    </location>
</feature>
<feature type="compositionally biased region" description="Basic and acidic residues" evidence="1">
    <location>
        <begin position="133"/>
        <end position="144"/>
    </location>
</feature>
<gene>
    <name evidence="2" type="ORF">RND71_032141</name>
</gene>
<feature type="compositionally biased region" description="Basic and acidic residues" evidence="1">
    <location>
        <begin position="53"/>
        <end position="64"/>
    </location>
</feature>